<dbReference type="AlphaFoldDB" id="A0A7K1SVJ3"/>
<gene>
    <name evidence="2" type="ORF">GO621_07445</name>
</gene>
<dbReference type="RefSeq" id="WP_157565632.1">
    <property type="nucleotide sequence ID" value="NZ_WPIK01000005.1"/>
</dbReference>
<evidence type="ECO:0000313" key="2">
    <source>
        <dbReference type="EMBL" id="MVN21369.1"/>
    </source>
</evidence>
<accession>A0A7K1SVJ3</accession>
<dbReference type="EMBL" id="WPIK01000005">
    <property type="protein sequence ID" value="MVN21369.1"/>
    <property type="molecule type" value="Genomic_DNA"/>
</dbReference>
<comment type="caution">
    <text evidence="2">The sequence shown here is derived from an EMBL/GenBank/DDBJ whole genome shotgun (WGS) entry which is preliminary data.</text>
</comment>
<name>A0A7K1SVJ3_9SPHI</name>
<feature type="region of interest" description="Disordered" evidence="1">
    <location>
        <begin position="44"/>
        <end position="64"/>
    </location>
</feature>
<evidence type="ECO:0000256" key="1">
    <source>
        <dbReference type="SAM" id="MobiDB-lite"/>
    </source>
</evidence>
<reference evidence="2 3" key="1">
    <citation type="submission" date="2019-12" db="EMBL/GenBank/DDBJ databases">
        <title>Mucilaginibacter sp. HMF7410 genome sequencing and assembly.</title>
        <authorList>
            <person name="Kang H."/>
            <person name="Cha I."/>
            <person name="Kim H."/>
            <person name="Joh K."/>
        </authorList>
    </citation>
    <scope>NUCLEOTIDE SEQUENCE [LARGE SCALE GENOMIC DNA]</scope>
    <source>
        <strain evidence="2 3">HMF7410</strain>
    </source>
</reference>
<organism evidence="2 3">
    <name type="scientific">Mucilaginibacter arboris</name>
    <dbReference type="NCBI Taxonomy" id="2682090"/>
    <lineage>
        <taxon>Bacteria</taxon>
        <taxon>Pseudomonadati</taxon>
        <taxon>Bacteroidota</taxon>
        <taxon>Sphingobacteriia</taxon>
        <taxon>Sphingobacteriales</taxon>
        <taxon>Sphingobacteriaceae</taxon>
        <taxon>Mucilaginibacter</taxon>
    </lineage>
</organism>
<proteinExistence type="predicted"/>
<sequence>MAKAATGVDTTHGLKAMAILKPGFTTDIGLPMLDRPVPAQRPFMFNLPLPRPSGRGRRITESRL</sequence>
<evidence type="ECO:0000313" key="3">
    <source>
        <dbReference type="Proteomes" id="UP000462014"/>
    </source>
</evidence>
<keyword evidence="3" id="KW-1185">Reference proteome</keyword>
<protein>
    <submittedName>
        <fullName evidence="2">Uncharacterized protein</fullName>
    </submittedName>
</protein>
<dbReference type="Proteomes" id="UP000462014">
    <property type="component" value="Unassembled WGS sequence"/>
</dbReference>